<dbReference type="AlphaFoldDB" id="A0A8J3FBA6"/>
<keyword evidence="2 6" id="KW-0812">Transmembrane</keyword>
<evidence type="ECO:0000256" key="2">
    <source>
        <dbReference type="ARBA" id="ARBA00022692"/>
    </source>
</evidence>
<feature type="transmembrane region" description="Helical" evidence="6">
    <location>
        <begin position="135"/>
        <end position="153"/>
    </location>
</feature>
<name>A0A8J3FBA6_9BACI</name>
<dbReference type="EMBL" id="BMOF01000038">
    <property type="protein sequence ID" value="GGK03897.1"/>
    <property type="molecule type" value="Genomic_DNA"/>
</dbReference>
<dbReference type="NCBIfam" id="TIGR02210">
    <property type="entry name" value="rodA_shape"/>
    <property type="match status" value="1"/>
</dbReference>
<dbReference type="InterPro" id="IPR001182">
    <property type="entry name" value="FtsW/RodA"/>
</dbReference>
<protein>
    <submittedName>
        <fullName evidence="7">Rod shape-determining protein RodA</fullName>
    </submittedName>
</protein>
<dbReference type="RefSeq" id="WP_188817663.1">
    <property type="nucleotide sequence ID" value="NZ_BMOF01000038.1"/>
</dbReference>
<dbReference type="Proteomes" id="UP000637720">
    <property type="component" value="Unassembled WGS sequence"/>
</dbReference>
<evidence type="ECO:0000313" key="7">
    <source>
        <dbReference type="EMBL" id="GGK03897.1"/>
    </source>
</evidence>
<feature type="transmembrane region" description="Helical" evidence="6">
    <location>
        <begin position="69"/>
        <end position="87"/>
    </location>
</feature>
<dbReference type="GO" id="GO:0008360">
    <property type="term" value="P:regulation of cell shape"/>
    <property type="evidence" value="ECO:0007669"/>
    <property type="project" value="UniProtKB-KW"/>
</dbReference>
<feature type="transmembrane region" description="Helical" evidence="6">
    <location>
        <begin position="183"/>
        <end position="202"/>
    </location>
</feature>
<feature type="transmembrane region" description="Helical" evidence="6">
    <location>
        <begin position="347"/>
        <end position="368"/>
    </location>
</feature>
<dbReference type="PANTHER" id="PTHR30474">
    <property type="entry name" value="CELL CYCLE PROTEIN"/>
    <property type="match status" value="1"/>
</dbReference>
<dbReference type="Pfam" id="PF01098">
    <property type="entry name" value="FTSW_RODA_SPOVE"/>
    <property type="match status" value="1"/>
</dbReference>
<evidence type="ECO:0000313" key="8">
    <source>
        <dbReference type="Proteomes" id="UP000637720"/>
    </source>
</evidence>
<dbReference type="GO" id="GO:0051301">
    <property type="term" value="P:cell division"/>
    <property type="evidence" value="ECO:0007669"/>
    <property type="project" value="InterPro"/>
</dbReference>
<sequence length="378" mass="41611">MDIERRYLKRIDWAILFVLVALAVYSYIGISGANAQFGEEKKQIVWYAIGFGAMFAVLLFDYKWIGQLAYGLYGFGIVLLVLVLLFGTETNGAVSWFAFGPVKIQPSEFMKLFVILALARYLASREEEGDAPLQSASGLLTVIGMVALPVVLILKQPDLGTALVFCGILLSVLLVGGAPLRVFALLGLIGAAGFGLLAYLYAFHSEVFFKIIKPYQWARILAWLNPDYDPLGSSFQLKQSLIAIGSGQLFGRGLNGPTQARYGWVPEGQTDFVFTVIAERLGFLGASLLILLLFLLIYRLVRIGMTCKDPFGAYIVAGIVGMYVFQIFQNIGMTIQLMPITGIPLPFLSYGGSSLLTNLVTIGLVLNIHMRRRELIFD</sequence>
<feature type="transmembrane region" description="Helical" evidence="6">
    <location>
        <begin position="44"/>
        <end position="62"/>
    </location>
</feature>
<dbReference type="InterPro" id="IPR011923">
    <property type="entry name" value="RodA/MrdB"/>
</dbReference>
<dbReference type="PANTHER" id="PTHR30474:SF1">
    <property type="entry name" value="PEPTIDOGLYCAN GLYCOSYLTRANSFERASE MRDB"/>
    <property type="match status" value="1"/>
</dbReference>
<accession>A0A8J3FBA6</accession>
<feature type="transmembrane region" description="Helical" evidence="6">
    <location>
        <begin position="107"/>
        <end position="123"/>
    </location>
</feature>
<feature type="transmembrane region" description="Helical" evidence="6">
    <location>
        <begin position="281"/>
        <end position="301"/>
    </location>
</feature>
<reference evidence="7" key="2">
    <citation type="submission" date="2020-09" db="EMBL/GenBank/DDBJ databases">
        <authorList>
            <person name="Sun Q."/>
            <person name="Ohkuma M."/>
        </authorList>
    </citation>
    <scope>NUCLEOTIDE SEQUENCE</scope>
    <source>
        <strain evidence="7">JCM 14719</strain>
    </source>
</reference>
<evidence type="ECO:0000256" key="5">
    <source>
        <dbReference type="ARBA" id="ARBA00023136"/>
    </source>
</evidence>
<feature type="transmembrane region" description="Helical" evidence="6">
    <location>
        <begin position="12"/>
        <end position="32"/>
    </location>
</feature>
<comment type="caution">
    <text evidence="7">The sequence shown here is derived from an EMBL/GenBank/DDBJ whole genome shotgun (WGS) entry which is preliminary data.</text>
</comment>
<dbReference type="GO" id="GO:0015648">
    <property type="term" value="F:lipid-linked peptidoglycan transporter activity"/>
    <property type="evidence" value="ECO:0007669"/>
    <property type="project" value="TreeGrafter"/>
</dbReference>
<evidence type="ECO:0000256" key="1">
    <source>
        <dbReference type="ARBA" id="ARBA00004141"/>
    </source>
</evidence>
<keyword evidence="5 6" id="KW-0472">Membrane</keyword>
<dbReference type="GO" id="GO:0005886">
    <property type="term" value="C:plasma membrane"/>
    <property type="evidence" value="ECO:0007669"/>
    <property type="project" value="TreeGrafter"/>
</dbReference>
<evidence type="ECO:0000256" key="3">
    <source>
        <dbReference type="ARBA" id="ARBA00022960"/>
    </source>
</evidence>
<keyword evidence="3" id="KW-0133">Cell shape</keyword>
<dbReference type="GO" id="GO:0032153">
    <property type="term" value="C:cell division site"/>
    <property type="evidence" value="ECO:0007669"/>
    <property type="project" value="TreeGrafter"/>
</dbReference>
<evidence type="ECO:0000256" key="6">
    <source>
        <dbReference type="SAM" id="Phobius"/>
    </source>
</evidence>
<feature type="transmembrane region" description="Helical" evidence="6">
    <location>
        <begin position="159"/>
        <end position="176"/>
    </location>
</feature>
<keyword evidence="4 6" id="KW-1133">Transmembrane helix</keyword>
<proteinExistence type="predicted"/>
<reference evidence="7" key="1">
    <citation type="journal article" date="2014" name="Int. J. Syst. Evol. Microbiol.">
        <title>Complete genome sequence of Corynebacterium casei LMG S-19264T (=DSM 44701T), isolated from a smear-ripened cheese.</title>
        <authorList>
            <consortium name="US DOE Joint Genome Institute (JGI-PGF)"/>
            <person name="Walter F."/>
            <person name="Albersmeier A."/>
            <person name="Kalinowski J."/>
            <person name="Ruckert C."/>
        </authorList>
    </citation>
    <scope>NUCLEOTIDE SEQUENCE</scope>
    <source>
        <strain evidence="7">JCM 14719</strain>
    </source>
</reference>
<comment type="subcellular location">
    <subcellularLocation>
        <location evidence="1">Membrane</location>
        <topology evidence="1">Multi-pass membrane protein</topology>
    </subcellularLocation>
</comment>
<evidence type="ECO:0000256" key="4">
    <source>
        <dbReference type="ARBA" id="ARBA00022989"/>
    </source>
</evidence>
<organism evidence="7 8">
    <name type="scientific">Calditerricola satsumensis</name>
    <dbReference type="NCBI Taxonomy" id="373054"/>
    <lineage>
        <taxon>Bacteria</taxon>
        <taxon>Bacillati</taxon>
        <taxon>Bacillota</taxon>
        <taxon>Bacilli</taxon>
        <taxon>Bacillales</taxon>
        <taxon>Bacillaceae</taxon>
        <taxon>Calditerricola</taxon>
    </lineage>
</organism>
<keyword evidence="8" id="KW-1185">Reference proteome</keyword>
<gene>
    <name evidence="7" type="ORF">GCM10007043_17480</name>
</gene>
<feature type="transmembrane region" description="Helical" evidence="6">
    <location>
        <begin position="313"/>
        <end position="335"/>
    </location>
</feature>